<evidence type="ECO:0000313" key="2">
    <source>
        <dbReference type="Proteomes" id="UP001445335"/>
    </source>
</evidence>
<dbReference type="PANTHER" id="PTHR34131:SF3">
    <property type="entry name" value="(RAP ANNOTATION RELEASE2) GALACTOSE-BINDING LIKE DOMAIN CONTAINING PROTEIN"/>
    <property type="match status" value="1"/>
</dbReference>
<dbReference type="Pfam" id="PF09366">
    <property type="entry name" value="DUF1997"/>
    <property type="match status" value="1"/>
</dbReference>
<protein>
    <recommendedName>
        <fullName evidence="3">DUF1997 domain-containing protein</fullName>
    </recommendedName>
</protein>
<comment type="caution">
    <text evidence="1">The sequence shown here is derived from an EMBL/GenBank/DDBJ whole genome shotgun (WGS) entry which is preliminary data.</text>
</comment>
<evidence type="ECO:0008006" key="3">
    <source>
        <dbReference type="Google" id="ProtNLM"/>
    </source>
</evidence>
<dbReference type="PANTHER" id="PTHR34131">
    <property type="entry name" value="(RAP ANNOTATION RELEASE2) GALACTOSE-BINDING LIKE DOMAIN CONTAINING PROTEIN"/>
    <property type="match status" value="1"/>
</dbReference>
<dbReference type="InterPro" id="IPR018971">
    <property type="entry name" value="DUF1997"/>
</dbReference>
<proteinExistence type="predicted"/>
<accession>A0AAW1SJ23</accession>
<keyword evidence="2" id="KW-1185">Reference proteome</keyword>
<sequence length="283" mass="30729">MNTRGLKGWAARSRTISGRFVGSGTVQVERGPLPSVLVTGGKGVSYFAIILRNILESPYEVESSGFQRISTENAEHFLPLDTDLSAKRRAPVATLRASKSSTLDVEEGTRPLAEYMALPASQYSVLDAQRIERLDDSTFRCYVGGLQLFSLVVEPVLTVSVVVSERGPTVKLLATELQGSPAVEAANDRFSATMTNVVRWSDTAPAAGAQRKQLRSDTEIQVALEVPGWMRMVPVGAIERTGSGVMQRVLDSMVPRFLRQLAADYALWAAGDESRKPISTGQL</sequence>
<dbReference type="Proteomes" id="UP001445335">
    <property type="component" value="Unassembled WGS sequence"/>
</dbReference>
<name>A0AAW1SJ23_9CHLO</name>
<dbReference type="EMBL" id="JALJOU010000001">
    <property type="protein sequence ID" value="KAK9846413.1"/>
    <property type="molecule type" value="Genomic_DNA"/>
</dbReference>
<organism evidence="1 2">
    <name type="scientific">Elliptochloris bilobata</name>
    <dbReference type="NCBI Taxonomy" id="381761"/>
    <lineage>
        <taxon>Eukaryota</taxon>
        <taxon>Viridiplantae</taxon>
        <taxon>Chlorophyta</taxon>
        <taxon>core chlorophytes</taxon>
        <taxon>Trebouxiophyceae</taxon>
        <taxon>Trebouxiophyceae incertae sedis</taxon>
        <taxon>Elliptochloris clade</taxon>
        <taxon>Elliptochloris</taxon>
    </lineage>
</organism>
<evidence type="ECO:0000313" key="1">
    <source>
        <dbReference type="EMBL" id="KAK9846413.1"/>
    </source>
</evidence>
<gene>
    <name evidence="1" type="ORF">WJX81_003330</name>
</gene>
<reference evidence="1 2" key="1">
    <citation type="journal article" date="2024" name="Nat. Commun.">
        <title>Phylogenomics reveals the evolutionary origins of lichenization in chlorophyte algae.</title>
        <authorList>
            <person name="Puginier C."/>
            <person name="Libourel C."/>
            <person name="Otte J."/>
            <person name="Skaloud P."/>
            <person name="Haon M."/>
            <person name="Grisel S."/>
            <person name="Petersen M."/>
            <person name="Berrin J.G."/>
            <person name="Delaux P.M."/>
            <person name="Dal Grande F."/>
            <person name="Keller J."/>
        </authorList>
    </citation>
    <scope>NUCLEOTIDE SEQUENCE [LARGE SCALE GENOMIC DNA]</scope>
    <source>
        <strain evidence="1 2">SAG 245.80</strain>
    </source>
</reference>
<dbReference type="AlphaFoldDB" id="A0AAW1SJ23"/>